<dbReference type="Proteomes" id="UP000784294">
    <property type="component" value="Unassembled WGS sequence"/>
</dbReference>
<protein>
    <submittedName>
        <fullName evidence="1">Uncharacterized protein</fullName>
    </submittedName>
</protein>
<organism evidence="1 2">
    <name type="scientific">Protopolystoma xenopodis</name>
    <dbReference type="NCBI Taxonomy" id="117903"/>
    <lineage>
        <taxon>Eukaryota</taxon>
        <taxon>Metazoa</taxon>
        <taxon>Spiralia</taxon>
        <taxon>Lophotrochozoa</taxon>
        <taxon>Platyhelminthes</taxon>
        <taxon>Monogenea</taxon>
        <taxon>Polyopisthocotylea</taxon>
        <taxon>Polystomatidea</taxon>
        <taxon>Polystomatidae</taxon>
        <taxon>Protopolystoma</taxon>
    </lineage>
</organism>
<dbReference type="EMBL" id="CAAALY010248097">
    <property type="protein sequence ID" value="VEL34655.1"/>
    <property type="molecule type" value="Genomic_DNA"/>
</dbReference>
<gene>
    <name evidence="1" type="ORF">PXEA_LOCUS28095</name>
</gene>
<accession>A0A448XEF4</accession>
<reference evidence="1" key="1">
    <citation type="submission" date="2018-11" db="EMBL/GenBank/DDBJ databases">
        <authorList>
            <consortium name="Pathogen Informatics"/>
        </authorList>
    </citation>
    <scope>NUCLEOTIDE SEQUENCE</scope>
</reference>
<dbReference type="AlphaFoldDB" id="A0A448XEF4"/>
<evidence type="ECO:0000313" key="1">
    <source>
        <dbReference type="EMBL" id="VEL34655.1"/>
    </source>
</evidence>
<comment type="caution">
    <text evidence="1">The sequence shown here is derived from an EMBL/GenBank/DDBJ whole genome shotgun (WGS) entry which is preliminary data.</text>
</comment>
<sequence>MISVPSRNWHPDSENIRLEHHSKTLQHGIFIGRQLLRPTRKGSRAESVQRKTPFRGQSLATFTGWSFVDAALDDLVLKIICALPFSPLAL</sequence>
<keyword evidence="2" id="KW-1185">Reference proteome</keyword>
<proteinExistence type="predicted"/>
<evidence type="ECO:0000313" key="2">
    <source>
        <dbReference type="Proteomes" id="UP000784294"/>
    </source>
</evidence>
<name>A0A448XEF4_9PLAT</name>